<dbReference type="Pfam" id="PF14555">
    <property type="entry name" value="UBA_4"/>
    <property type="match status" value="1"/>
</dbReference>
<dbReference type="OrthoDB" id="4121297at2759"/>
<feature type="region of interest" description="Disordered" evidence="1">
    <location>
        <begin position="336"/>
        <end position="401"/>
    </location>
</feature>
<feature type="compositionally biased region" description="Polar residues" evidence="1">
    <location>
        <begin position="14"/>
        <end position="55"/>
    </location>
</feature>
<feature type="compositionally biased region" description="Low complexity" evidence="1">
    <location>
        <begin position="346"/>
        <end position="355"/>
    </location>
</feature>
<evidence type="ECO:0000256" key="1">
    <source>
        <dbReference type="SAM" id="MobiDB-lite"/>
    </source>
</evidence>
<feature type="region of interest" description="Disordered" evidence="1">
    <location>
        <begin position="580"/>
        <end position="656"/>
    </location>
</feature>
<sequence>MASNSQSSASTQQGRSRSVSPVSAAESSQVNMQQGQVQAGSAETASTPNVSSQSPVARRPFQLIPSAEGIEGAPETRLRRRRAPAPYVASADDLARLQVSRRQAVPPLMLRRPPVAMSEPQRRDRVRALSNAIGVPAPDSLLRLDLIEHGWDVNLAAQAFHARVAAEASQTTSSSAQASSSRRQRRGQDRRQGQSVGPARAQTVRRFRDMISQDMSQNNIENHRMTDILGLLYRHEWDVERAGTDYREARGNLQQERESFQALRTHHPDEVLRDQLLAAFIGITDADNWYDALRFLEKNKWDITAALDKWYSASGVLPRTEPEKGIRDGGFRVFRQPVVGPEDDNASSSASSSASTPPPPSSATSQSLGKRKQRDWSPASSYNSEQDIKEKKGDQTAKSRGSIIGRDEFDIAKRNCPDPTKLVVEKIDKGRYSYLLFNKRDKATGKFIRFNDSDHESDDEKVELDWCDPSHISQLNAWRRQIHRRAGDETVFQRREAYTEEENEYIWGLHCEHLEEVLGKDPQYFENGGRIPLTVSPALLREWASRFNDNFASATRPARTAGSIEAQRHRITGVVREFMVPQNVAHPGSGTGRTGRGHGNLKARLEQDSKDTGKAKAEDTDTDVSQAPAGPSRKRRAERSDDGSDEDGPADKKVKR</sequence>
<organism evidence="2 3">
    <name type="scientific">Phaeomoniella chlamydospora</name>
    <name type="common">Phaeoacremonium chlamydosporum</name>
    <dbReference type="NCBI Taxonomy" id="158046"/>
    <lineage>
        <taxon>Eukaryota</taxon>
        <taxon>Fungi</taxon>
        <taxon>Dikarya</taxon>
        <taxon>Ascomycota</taxon>
        <taxon>Pezizomycotina</taxon>
        <taxon>Eurotiomycetes</taxon>
        <taxon>Chaetothyriomycetidae</taxon>
        <taxon>Phaeomoniellales</taxon>
        <taxon>Phaeomoniellaceae</taxon>
        <taxon>Phaeomoniella</taxon>
    </lineage>
</organism>
<feature type="region of interest" description="Disordered" evidence="1">
    <location>
        <begin position="168"/>
        <end position="206"/>
    </location>
</feature>
<feature type="compositionally biased region" description="Basic and acidic residues" evidence="1">
    <location>
        <begin position="603"/>
        <end position="619"/>
    </location>
</feature>
<feature type="compositionally biased region" description="Low complexity" evidence="1">
    <location>
        <begin position="169"/>
        <end position="181"/>
    </location>
</feature>
<accession>A0A0G2EZE4</accession>
<dbReference type="EMBL" id="LCWF01000019">
    <property type="protein sequence ID" value="KKY27957.1"/>
    <property type="molecule type" value="Genomic_DNA"/>
</dbReference>
<evidence type="ECO:0000313" key="2">
    <source>
        <dbReference type="EMBL" id="KKY27957.1"/>
    </source>
</evidence>
<dbReference type="Gene3D" id="1.10.8.10">
    <property type="entry name" value="DNA helicase RuvA subunit, C-terminal domain"/>
    <property type="match status" value="1"/>
</dbReference>
<reference evidence="2 3" key="2">
    <citation type="submission" date="2015-05" db="EMBL/GenBank/DDBJ databases">
        <authorList>
            <person name="Morales-Cruz A."/>
            <person name="Amrine K.C."/>
            <person name="Cantu D."/>
        </authorList>
    </citation>
    <scope>NUCLEOTIDE SEQUENCE [LARGE SCALE GENOMIC DNA]</scope>
    <source>
        <strain evidence="2">UCRPC4</strain>
    </source>
</reference>
<proteinExistence type="predicted"/>
<feature type="compositionally biased region" description="Low complexity" evidence="1">
    <location>
        <begin position="1"/>
        <end position="13"/>
    </location>
</feature>
<comment type="caution">
    <text evidence="2">The sequence shown here is derived from an EMBL/GenBank/DDBJ whole genome shotgun (WGS) entry which is preliminary data.</text>
</comment>
<feature type="compositionally biased region" description="Basic and acidic residues" evidence="1">
    <location>
        <begin position="386"/>
        <end position="397"/>
    </location>
</feature>
<keyword evidence="3" id="KW-1185">Reference proteome</keyword>
<evidence type="ECO:0000313" key="3">
    <source>
        <dbReference type="Proteomes" id="UP000053317"/>
    </source>
</evidence>
<reference evidence="2 3" key="1">
    <citation type="submission" date="2015-05" db="EMBL/GenBank/DDBJ databases">
        <title>Distinctive expansion of gene families associated with plant cell wall degradation and secondary metabolism in the genomes of grapevine trunk pathogens.</title>
        <authorList>
            <person name="Lawrence D.P."/>
            <person name="Travadon R."/>
            <person name="Rolshausen P.E."/>
            <person name="Baumgartner K."/>
        </authorList>
    </citation>
    <scope>NUCLEOTIDE SEQUENCE [LARGE SCALE GENOMIC DNA]</scope>
    <source>
        <strain evidence="2">UCRPC4</strain>
    </source>
</reference>
<dbReference type="AlphaFoldDB" id="A0A0G2EZE4"/>
<dbReference type="Proteomes" id="UP000053317">
    <property type="component" value="Unassembled WGS sequence"/>
</dbReference>
<feature type="region of interest" description="Disordered" evidence="1">
    <location>
        <begin position="1"/>
        <end position="86"/>
    </location>
</feature>
<name>A0A0G2EZE4_PHACM</name>
<gene>
    <name evidence="2" type="ORF">UCRPC4_g00801</name>
</gene>
<protein>
    <submittedName>
        <fullName evidence="2">Uncharacterized protein</fullName>
    </submittedName>
</protein>